<reference evidence="5 6" key="1">
    <citation type="submission" date="2024-04" db="EMBL/GenBank/DDBJ databases">
        <title>Three lactobacilli isolated from voided urine samples from females with type 2 diabetes.</title>
        <authorList>
            <person name="Kula A."/>
            <person name="Stegman N."/>
            <person name="Putonti C."/>
        </authorList>
    </citation>
    <scope>NUCLEOTIDE SEQUENCE [LARGE SCALE GENOMIC DNA]</scope>
    <source>
        <strain evidence="5 6">1855</strain>
    </source>
</reference>
<name>A0ABU9FIH1_LACJE</name>
<protein>
    <submittedName>
        <fullName evidence="5">DNA methyltransferase</fullName>
    </submittedName>
</protein>
<comment type="caution">
    <text evidence="5">The sequence shown here is derived from an EMBL/GenBank/DDBJ whole genome shotgun (WGS) entry which is preliminary data.</text>
</comment>
<evidence type="ECO:0000313" key="6">
    <source>
        <dbReference type="Proteomes" id="UP001385848"/>
    </source>
</evidence>
<dbReference type="GO" id="GO:0032259">
    <property type="term" value="P:methylation"/>
    <property type="evidence" value="ECO:0007669"/>
    <property type="project" value="UniProtKB-KW"/>
</dbReference>
<dbReference type="Proteomes" id="UP001385848">
    <property type="component" value="Unassembled WGS sequence"/>
</dbReference>
<sequence length="152" mass="17496">MMQLINGDCLEKLGGVQSASIDLILTDLPYGITRNKWDSVIPLDKLWKQYTRIIKPSGAIALFGAGLFGAKLMLSAPKSCPFRYEWIWEKTNPTGFLNAKRMPLKTHENVYIFYKKLPKYNPQFTKGKPYKSRNHHNSSNYGSYKKNYLTIN</sequence>
<dbReference type="Pfam" id="PF01555">
    <property type="entry name" value="N6_N4_Mtase"/>
    <property type="match status" value="1"/>
</dbReference>
<organism evidence="5 6">
    <name type="scientific">Lactobacillus jensenii</name>
    <dbReference type="NCBI Taxonomy" id="109790"/>
    <lineage>
        <taxon>Bacteria</taxon>
        <taxon>Bacillati</taxon>
        <taxon>Bacillota</taxon>
        <taxon>Bacilli</taxon>
        <taxon>Lactobacillales</taxon>
        <taxon>Lactobacillaceae</taxon>
        <taxon>Lactobacillus</taxon>
    </lineage>
</organism>
<proteinExistence type="predicted"/>
<dbReference type="EMBL" id="JBBVUL010000005">
    <property type="protein sequence ID" value="MEL0564924.1"/>
    <property type="molecule type" value="Genomic_DNA"/>
</dbReference>
<keyword evidence="2" id="KW-0808">Transferase</keyword>
<keyword evidence="6" id="KW-1185">Reference proteome</keyword>
<dbReference type="SUPFAM" id="SSF53335">
    <property type="entry name" value="S-adenosyl-L-methionine-dependent methyltransferases"/>
    <property type="match status" value="1"/>
</dbReference>
<keyword evidence="3" id="KW-0680">Restriction system</keyword>
<gene>
    <name evidence="5" type="ORF">AAC431_03165</name>
</gene>
<evidence type="ECO:0000256" key="2">
    <source>
        <dbReference type="ARBA" id="ARBA00022679"/>
    </source>
</evidence>
<evidence type="ECO:0000256" key="3">
    <source>
        <dbReference type="ARBA" id="ARBA00022747"/>
    </source>
</evidence>
<accession>A0ABU9FIH1</accession>
<feature type="domain" description="DNA methylase N-4/N-6" evidence="4">
    <location>
        <begin position="21"/>
        <end position="137"/>
    </location>
</feature>
<evidence type="ECO:0000256" key="1">
    <source>
        <dbReference type="ARBA" id="ARBA00022603"/>
    </source>
</evidence>
<keyword evidence="1 5" id="KW-0489">Methyltransferase</keyword>
<feature type="non-terminal residue" evidence="5">
    <location>
        <position position="152"/>
    </location>
</feature>
<dbReference type="InterPro" id="IPR002941">
    <property type="entry name" value="DNA_methylase_N4/N6"/>
</dbReference>
<evidence type="ECO:0000259" key="4">
    <source>
        <dbReference type="Pfam" id="PF01555"/>
    </source>
</evidence>
<evidence type="ECO:0000313" key="5">
    <source>
        <dbReference type="EMBL" id="MEL0564924.1"/>
    </source>
</evidence>
<dbReference type="GO" id="GO:0008168">
    <property type="term" value="F:methyltransferase activity"/>
    <property type="evidence" value="ECO:0007669"/>
    <property type="project" value="UniProtKB-KW"/>
</dbReference>
<dbReference type="Gene3D" id="3.40.50.150">
    <property type="entry name" value="Vaccinia Virus protein VP39"/>
    <property type="match status" value="1"/>
</dbReference>
<dbReference type="RefSeq" id="WP_341549964.1">
    <property type="nucleotide sequence ID" value="NZ_JBBVUL010000005.1"/>
</dbReference>
<dbReference type="InterPro" id="IPR029063">
    <property type="entry name" value="SAM-dependent_MTases_sf"/>
</dbReference>